<sequence>MRAVVSAEDRRLAKLNLSTNPLMKPSTSPLVSKPPLLPPASATQNPTLDPQTNCHPQSNSVYGVDDSPIRQRYTRHQQHSSSGIFTPSRASSAAPPSDAEPTSTASSLTLGPDRQVASPSSPAARSPDGQTTSATSSISHPLVATNPAASPPTSVNTSILSGLMMVPVTIDTPTSASSTATAPKGTNTSQPNPSGRKRVSSTV</sequence>
<feature type="compositionally biased region" description="Polar residues" evidence="1">
    <location>
        <begin position="147"/>
        <end position="157"/>
    </location>
</feature>
<feature type="compositionally biased region" description="Low complexity" evidence="1">
    <location>
        <begin position="86"/>
        <end position="107"/>
    </location>
</feature>
<feature type="compositionally biased region" description="Low complexity" evidence="1">
    <location>
        <begin position="24"/>
        <end position="43"/>
    </location>
</feature>
<feature type="compositionally biased region" description="Low complexity" evidence="1">
    <location>
        <begin position="117"/>
        <end position="127"/>
    </location>
</feature>
<evidence type="ECO:0000256" key="1">
    <source>
        <dbReference type="SAM" id="MobiDB-lite"/>
    </source>
</evidence>
<feature type="region of interest" description="Disordered" evidence="1">
    <location>
        <begin position="173"/>
        <end position="203"/>
    </location>
</feature>
<reference evidence="2 3" key="1">
    <citation type="submission" date="2020-10" db="EMBL/GenBank/DDBJ databases">
        <authorList>
            <person name="Sedaghatjoo S."/>
        </authorList>
    </citation>
    <scope>NUCLEOTIDE SEQUENCE [LARGE SCALE GENOMIC DNA]</scope>
    <source>
        <strain evidence="2 3">LLFL</strain>
    </source>
</reference>
<feature type="compositionally biased region" description="Polar residues" evidence="1">
    <location>
        <begin position="184"/>
        <end position="193"/>
    </location>
</feature>
<feature type="compositionally biased region" description="Polar residues" evidence="1">
    <location>
        <begin position="44"/>
        <end position="61"/>
    </location>
</feature>
<organism evidence="2 3">
    <name type="scientific">Tilletia laevis</name>
    <dbReference type="NCBI Taxonomy" id="157183"/>
    <lineage>
        <taxon>Eukaryota</taxon>
        <taxon>Fungi</taxon>
        <taxon>Dikarya</taxon>
        <taxon>Basidiomycota</taxon>
        <taxon>Ustilaginomycotina</taxon>
        <taxon>Exobasidiomycetes</taxon>
        <taxon>Tilletiales</taxon>
        <taxon>Tilletiaceae</taxon>
        <taxon>Tilletia</taxon>
    </lineage>
</organism>
<evidence type="ECO:0000313" key="3">
    <source>
        <dbReference type="Proteomes" id="UP000836404"/>
    </source>
</evidence>
<proteinExistence type="predicted"/>
<feature type="compositionally biased region" description="Polar residues" evidence="1">
    <location>
        <begin position="128"/>
        <end position="139"/>
    </location>
</feature>
<keyword evidence="3" id="KW-1185">Reference proteome</keyword>
<comment type="caution">
    <text evidence="2">The sequence shown here is derived from an EMBL/GenBank/DDBJ whole genome shotgun (WGS) entry which is preliminary data.</text>
</comment>
<feature type="region of interest" description="Disordered" evidence="1">
    <location>
        <begin position="16"/>
        <end position="157"/>
    </location>
</feature>
<evidence type="ECO:0000313" key="2">
    <source>
        <dbReference type="EMBL" id="CAD6903939.1"/>
    </source>
</evidence>
<protein>
    <submittedName>
        <fullName evidence="2">Uncharacterized protein</fullName>
    </submittedName>
</protein>
<dbReference type="AlphaFoldDB" id="A0A9N8LKK0"/>
<accession>A0A9N8LKK0</accession>
<gene>
    <name evidence="2" type="ORF">JKILLFL_G1390</name>
</gene>
<dbReference type="EMBL" id="CAJHJF010000581">
    <property type="protein sequence ID" value="CAD6903939.1"/>
    <property type="molecule type" value="Genomic_DNA"/>
</dbReference>
<dbReference type="Proteomes" id="UP000836404">
    <property type="component" value="Unassembled WGS sequence"/>
</dbReference>
<name>A0A9N8LKK0_9BASI</name>